<dbReference type="Proteomes" id="UP000078492">
    <property type="component" value="Unassembled WGS sequence"/>
</dbReference>
<evidence type="ECO:0000256" key="11">
    <source>
        <dbReference type="ARBA" id="ARBA00035134"/>
    </source>
</evidence>
<evidence type="ECO:0000313" key="13">
    <source>
        <dbReference type="Proteomes" id="UP000078492"/>
    </source>
</evidence>
<evidence type="ECO:0000256" key="6">
    <source>
        <dbReference type="ARBA" id="ARBA00022884"/>
    </source>
</evidence>
<dbReference type="NCBIfam" id="TIGR00756">
    <property type="entry name" value="PPR"/>
    <property type="match status" value="1"/>
</dbReference>
<dbReference type="EMBL" id="KQ980298">
    <property type="protein sequence ID" value="KYN16847.1"/>
    <property type="molecule type" value="Genomic_DNA"/>
</dbReference>
<evidence type="ECO:0000256" key="5">
    <source>
        <dbReference type="ARBA" id="ARBA00022845"/>
    </source>
</evidence>
<keyword evidence="7" id="KW-0809">Transit peptide</keyword>
<dbReference type="InterPro" id="IPR055063">
    <property type="entry name" value="Rib_mS39_PPR"/>
</dbReference>
<comment type="subcellular location">
    <subcellularLocation>
        <location evidence="1">Mitochondrion</location>
    </subcellularLocation>
</comment>
<evidence type="ECO:0000313" key="12">
    <source>
        <dbReference type="EMBL" id="KYN16847.1"/>
    </source>
</evidence>
<comment type="similarity">
    <text evidence="2">Belongs to the mitochondrion-specific ribosomal protein mS39 family.</text>
</comment>
<evidence type="ECO:0000256" key="4">
    <source>
        <dbReference type="ARBA" id="ARBA00022737"/>
    </source>
</evidence>
<reference evidence="12 13" key="1">
    <citation type="submission" date="2015-09" db="EMBL/GenBank/DDBJ databases">
        <title>Trachymyrmex cornetzi WGS genome.</title>
        <authorList>
            <person name="Nygaard S."/>
            <person name="Hu H."/>
            <person name="Boomsma J."/>
            <person name="Zhang G."/>
        </authorList>
    </citation>
    <scope>NUCLEOTIDE SEQUENCE [LARGE SCALE GENOMIC DNA]</scope>
    <source>
        <strain evidence="12">Tcor2-1</strain>
        <tissue evidence="12">Whole body</tissue>
    </source>
</reference>
<protein>
    <recommendedName>
        <fullName evidence="11">Small ribosomal subunit protein mS39</fullName>
    </recommendedName>
</protein>
<evidence type="ECO:0000256" key="8">
    <source>
        <dbReference type="ARBA" id="ARBA00022980"/>
    </source>
</evidence>
<evidence type="ECO:0000256" key="1">
    <source>
        <dbReference type="ARBA" id="ARBA00004173"/>
    </source>
</evidence>
<dbReference type="AlphaFoldDB" id="A0A151J387"/>
<dbReference type="Pfam" id="PF22330">
    <property type="entry name" value="Rib_mS39_PPR"/>
    <property type="match status" value="1"/>
</dbReference>
<keyword evidence="13" id="KW-1185">Reference proteome</keyword>
<dbReference type="GO" id="GO:0005739">
    <property type="term" value="C:mitochondrion"/>
    <property type="evidence" value="ECO:0007669"/>
    <property type="project" value="UniProtKB-SubCell"/>
</dbReference>
<dbReference type="KEGG" id="tcz:108763846"/>
<dbReference type="Gene3D" id="1.25.40.10">
    <property type="entry name" value="Tetratricopeptide repeat domain"/>
    <property type="match status" value="1"/>
</dbReference>
<keyword evidence="3" id="KW-0699">rRNA-binding</keyword>
<evidence type="ECO:0000256" key="7">
    <source>
        <dbReference type="ARBA" id="ARBA00022946"/>
    </source>
</evidence>
<dbReference type="GO" id="GO:0043024">
    <property type="term" value="F:ribosomal small subunit binding"/>
    <property type="evidence" value="ECO:0007669"/>
    <property type="project" value="InterPro"/>
</dbReference>
<dbReference type="Pfam" id="PF13812">
    <property type="entry name" value="PPR_3"/>
    <property type="match status" value="1"/>
</dbReference>
<accession>A0A151J387</accession>
<gene>
    <name evidence="12" type="ORF">ALC57_10911</name>
</gene>
<keyword evidence="6" id="KW-0694">RNA-binding</keyword>
<name>A0A151J387_9HYME</name>
<dbReference type="GO" id="GO:0005840">
    <property type="term" value="C:ribosome"/>
    <property type="evidence" value="ECO:0007669"/>
    <property type="project" value="UniProtKB-KW"/>
</dbReference>
<dbReference type="GO" id="GO:0006417">
    <property type="term" value="P:regulation of translation"/>
    <property type="evidence" value="ECO:0007669"/>
    <property type="project" value="UniProtKB-KW"/>
</dbReference>
<sequence>MNSLSRIVRGKLYQELIVRLQSTTTTSASDIQIPNRIERGPTDILKALESTISRDYTAPHYKFHDDPFLIPQSKVHNRSYALAKESGRRTAMWVRQEHCDLFQHKVADPEIKAFVPLPIYTEESKVTEETLLYEISNGNIANCITIYDLLKGEMTIPTKQALLELLCFYNNSERIDEWLETRWYKLDQKRKKNTWISYSQIDVLFEFLKEQEPKIAAAAYTAMICGLAKHFSPERAWHLYDESQGKNIPLSADGYNAMISLVSMLRQEQDFKSKSLVTDIYKAMITNGITPNIHTFNAALNVVTTLKTNQVVLNFTRKILADITKFKLKPSLTTYYYLLRILSRFGDASYNSFIQILTCLKNETITIQNEKDLNFFVVAMEMASQQFCDRQAGEMVNELLLTGENYKFINNNIREHIYYRMYLELILATEEFETFFKLYSKLVPHVTIPEPAVMNAILEALKLHPAQTATQYIPKLWSHMIVFGHLNREELLENILHLMSVHCKPVSDSPLNAQFAEMALTIWDHVQTQNSKRLQHVLVSNTVIGDIILLLLRGNNFTKTIEIISLLVRSPYFIKNGQIITTEHINEIFELCLAQAYVPAIFTLLEYVTFHSLEGAGEMAGKIYKTLSLTPNQENILASLVGNEVLQLQISDEN</sequence>
<evidence type="ECO:0000256" key="10">
    <source>
        <dbReference type="ARBA" id="ARBA00023274"/>
    </source>
</evidence>
<dbReference type="STRING" id="471704.A0A151J387"/>
<dbReference type="OrthoDB" id="185373at2759"/>
<organism evidence="12 13">
    <name type="scientific">Trachymyrmex cornetzi</name>
    <dbReference type="NCBI Taxonomy" id="471704"/>
    <lineage>
        <taxon>Eukaryota</taxon>
        <taxon>Metazoa</taxon>
        <taxon>Ecdysozoa</taxon>
        <taxon>Arthropoda</taxon>
        <taxon>Hexapoda</taxon>
        <taxon>Insecta</taxon>
        <taxon>Pterygota</taxon>
        <taxon>Neoptera</taxon>
        <taxon>Endopterygota</taxon>
        <taxon>Hymenoptera</taxon>
        <taxon>Apocrita</taxon>
        <taxon>Aculeata</taxon>
        <taxon>Formicoidea</taxon>
        <taxon>Formicidae</taxon>
        <taxon>Myrmicinae</taxon>
        <taxon>Trachymyrmex</taxon>
    </lineage>
</organism>
<dbReference type="GO" id="GO:1990904">
    <property type="term" value="C:ribonucleoprotein complex"/>
    <property type="evidence" value="ECO:0007669"/>
    <property type="project" value="UniProtKB-KW"/>
</dbReference>
<dbReference type="PANTHER" id="PTHR16276:SF1">
    <property type="entry name" value="SMALL RIBOSOMAL SUBUNIT PROTEIN MS39"/>
    <property type="match status" value="1"/>
</dbReference>
<proteinExistence type="inferred from homology"/>
<keyword evidence="5" id="KW-0810">Translation regulation</keyword>
<keyword evidence="10" id="KW-0687">Ribonucleoprotein</keyword>
<dbReference type="InterPro" id="IPR037387">
    <property type="entry name" value="PTCD3"/>
</dbReference>
<dbReference type="GO" id="GO:0019843">
    <property type="term" value="F:rRNA binding"/>
    <property type="evidence" value="ECO:0007669"/>
    <property type="project" value="UniProtKB-KW"/>
</dbReference>
<keyword evidence="4" id="KW-0677">Repeat</keyword>
<dbReference type="InterPro" id="IPR002885">
    <property type="entry name" value="PPR_rpt"/>
</dbReference>
<keyword evidence="9" id="KW-0496">Mitochondrion</keyword>
<keyword evidence="8" id="KW-0689">Ribosomal protein</keyword>
<evidence type="ECO:0000256" key="2">
    <source>
        <dbReference type="ARBA" id="ARBA00008551"/>
    </source>
</evidence>
<dbReference type="GO" id="GO:0032543">
    <property type="term" value="P:mitochondrial translation"/>
    <property type="evidence" value="ECO:0007669"/>
    <property type="project" value="InterPro"/>
</dbReference>
<dbReference type="InterPro" id="IPR011990">
    <property type="entry name" value="TPR-like_helical_dom_sf"/>
</dbReference>
<evidence type="ECO:0000256" key="9">
    <source>
        <dbReference type="ARBA" id="ARBA00023128"/>
    </source>
</evidence>
<dbReference type="PANTHER" id="PTHR16276">
    <property type="entry name" value="PENTATRICOPEPTIDE REPEAT DOMAIN-CONTAINING PROTEIN 3"/>
    <property type="match status" value="1"/>
</dbReference>
<evidence type="ECO:0000256" key="3">
    <source>
        <dbReference type="ARBA" id="ARBA00022730"/>
    </source>
</evidence>